<dbReference type="RefSeq" id="WP_183414699.1">
    <property type="nucleotide sequence ID" value="NZ_JACHXA010000001.1"/>
</dbReference>
<sequence length="136" mass="15463">MPGKTKKRGPGTAPIAQGARRRAWRSGRRAEWWALLWLRLRGYRLLRHGYRCAQGEVDLILRRGGLLAFVEVKRRATLSAAAEAIRPAQQRRIAAAAAHFLQRHERYASFALRYDALLLAPGRLPCHITGAWRDSK</sequence>
<dbReference type="InterPro" id="IPR011335">
    <property type="entry name" value="Restrct_endonuc-II-like"/>
</dbReference>
<evidence type="ECO:0000256" key="1">
    <source>
        <dbReference type="ARBA" id="ARBA00006738"/>
    </source>
</evidence>
<gene>
    <name evidence="4" type="ORF">FHR98_000153</name>
</gene>
<dbReference type="PANTHER" id="PTHR34039:SF1">
    <property type="entry name" value="UPF0102 PROTEIN YRAN"/>
    <property type="match status" value="1"/>
</dbReference>
<dbReference type="HAMAP" id="MF_00048">
    <property type="entry name" value="UPF0102"/>
    <property type="match status" value="1"/>
</dbReference>
<name>A0A839SNX6_9PROT</name>
<evidence type="ECO:0000313" key="5">
    <source>
        <dbReference type="Proteomes" id="UP000581135"/>
    </source>
</evidence>
<keyword evidence="4" id="KW-0255">Endonuclease</keyword>
<dbReference type="SUPFAM" id="SSF52980">
    <property type="entry name" value="Restriction endonuclease-like"/>
    <property type="match status" value="1"/>
</dbReference>
<dbReference type="GO" id="GO:0003676">
    <property type="term" value="F:nucleic acid binding"/>
    <property type="evidence" value="ECO:0007669"/>
    <property type="project" value="InterPro"/>
</dbReference>
<dbReference type="NCBIfam" id="NF009151">
    <property type="entry name" value="PRK12497.1-5"/>
    <property type="match status" value="1"/>
</dbReference>
<keyword evidence="4" id="KW-0378">Hydrolase</keyword>
<comment type="caution">
    <text evidence="4">The sequence shown here is derived from an EMBL/GenBank/DDBJ whole genome shotgun (WGS) entry which is preliminary data.</text>
</comment>
<keyword evidence="5" id="KW-1185">Reference proteome</keyword>
<evidence type="ECO:0000256" key="3">
    <source>
        <dbReference type="SAM" id="MobiDB-lite"/>
    </source>
</evidence>
<feature type="region of interest" description="Disordered" evidence="3">
    <location>
        <begin position="1"/>
        <end position="20"/>
    </location>
</feature>
<dbReference type="GO" id="GO:0004519">
    <property type="term" value="F:endonuclease activity"/>
    <property type="evidence" value="ECO:0007669"/>
    <property type="project" value="UniProtKB-KW"/>
</dbReference>
<dbReference type="EMBL" id="JACHXA010000001">
    <property type="protein sequence ID" value="MBB3063888.1"/>
    <property type="molecule type" value="Genomic_DNA"/>
</dbReference>
<dbReference type="PANTHER" id="PTHR34039">
    <property type="entry name" value="UPF0102 PROTEIN YRAN"/>
    <property type="match status" value="1"/>
</dbReference>
<protein>
    <recommendedName>
        <fullName evidence="2">UPF0102 protein FHR98_000153</fullName>
    </recommendedName>
</protein>
<reference evidence="4 5" key="1">
    <citation type="submission" date="2020-08" db="EMBL/GenBank/DDBJ databases">
        <title>Genomic Encyclopedia of Type Strains, Phase III (KMG-III): the genomes of soil and plant-associated and newly described type strains.</title>
        <authorList>
            <person name="Whitman W."/>
        </authorList>
    </citation>
    <scope>NUCLEOTIDE SEQUENCE [LARGE SCALE GENOMIC DNA]</scope>
    <source>
        <strain evidence="4 5">CECT 8803</strain>
    </source>
</reference>
<dbReference type="InterPro" id="IPR003509">
    <property type="entry name" value="UPF0102_YraN-like"/>
</dbReference>
<comment type="similarity">
    <text evidence="1 2">Belongs to the UPF0102 family.</text>
</comment>
<dbReference type="Pfam" id="PF02021">
    <property type="entry name" value="UPF0102"/>
    <property type="match status" value="1"/>
</dbReference>
<evidence type="ECO:0000313" key="4">
    <source>
        <dbReference type="EMBL" id="MBB3063888.1"/>
    </source>
</evidence>
<accession>A0A839SNX6</accession>
<dbReference type="Proteomes" id="UP000581135">
    <property type="component" value="Unassembled WGS sequence"/>
</dbReference>
<keyword evidence="4" id="KW-0540">Nuclease</keyword>
<organism evidence="4 5">
    <name type="scientific">Limibacillus halophilus</name>
    <dbReference type="NCBI Taxonomy" id="1579333"/>
    <lineage>
        <taxon>Bacteria</taxon>
        <taxon>Pseudomonadati</taxon>
        <taxon>Pseudomonadota</taxon>
        <taxon>Alphaproteobacteria</taxon>
        <taxon>Rhodospirillales</taxon>
        <taxon>Rhodovibrionaceae</taxon>
        <taxon>Limibacillus</taxon>
    </lineage>
</organism>
<evidence type="ECO:0000256" key="2">
    <source>
        <dbReference type="HAMAP-Rule" id="MF_00048"/>
    </source>
</evidence>
<dbReference type="AlphaFoldDB" id="A0A839SNX6"/>
<dbReference type="Gene3D" id="3.40.1350.10">
    <property type="match status" value="1"/>
</dbReference>
<dbReference type="InterPro" id="IPR011856">
    <property type="entry name" value="tRNA_endonuc-like_dom_sf"/>
</dbReference>
<proteinExistence type="inferred from homology"/>